<dbReference type="GO" id="GO:0004674">
    <property type="term" value="F:protein serine/threonine kinase activity"/>
    <property type="evidence" value="ECO:0007669"/>
    <property type="project" value="UniProtKB-EC"/>
</dbReference>
<keyword evidence="2" id="KW-0808">Transferase</keyword>
<gene>
    <name evidence="7" type="ORF">P0Y55_07215</name>
</gene>
<dbReference type="PROSITE" id="PS50011">
    <property type="entry name" value="PROTEIN_KINASE_DOM"/>
    <property type="match status" value="1"/>
</dbReference>
<dbReference type="Proteomes" id="UP001178662">
    <property type="component" value="Chromosome"/>
</dbReference>
<dbReference type="PROSITE" id="PS00108">
    <property type="entry name" value="PROTEIN_KINASE_ST"/>
    <property type="match status" value="1"/>
</dbReference>
<keyword evidence="5" id="KW-0067">ATP-binding</keyword>
<dbReference type="InterPro" id="IPR000719">
    <property type="entry name" value="Prot_kinase_dom"/>
</dbReference>
<evidence type="ECO:0000259" key="6">
    <source>
        <dbReference type="PROSITE" id="PS50011"/>
    </source>
</evidence>
<keyword evidence="8" id="KW-1185">Reference proteome</keyword>
<proteinExistence type="predicted"/>
<reference evidence="7" key="1">
    <citation type="submission" date="2023-03" db="EMBL/GenBank/DDBJ databases">
        <title>Andean soil-derived lignocellulolytic bacterial consortium as a source of novel taxa and putative plastic-active enzymes.</title>
        <authorList>
            <person name="Diaz-Garcia L."/>
            <person name="Chuvochina M."/>
            <person name="Feuerriegel G."/>
            <person name="Bunk B."/>
            <person name="Sproer C."/>
            <person name="Streit W.R."/>
            <person name="Rodriguez L.M."/>
            <person name="Overmann J."/>
            <person name="Jimenez D.J."/>
        </authorList>
    </citation>
    <scope>NUCLEOTIDE SEQUENCE</scope>
    <source>
        <strain evidence="7">MAG 2441</strain>
    </source>
</reference>
<evidence type="ECO:0000256" key="1">
    <source>
        <dbReference type="ARBA" id="ARBA00012513"/>
    </source>
</evidence>
<dbReference type="GO" id="GO:0005524">
    <property type="term" value="F:ATP binding"/>
    <property type="evidence" value="ECO:0007669"/>
    <property type="project" value="UniProtKB-KW"/>
</dbReference>
<evidence type="ECO:0000313" key="7">
    <source>
        <dbReference type="EMBL" id="WEK55828.1"/>
    </source>
</evidence>
<dbReference type="Gene3D" id="1.10.510.10">
    <property type="entry name" value="Transferase(Phosphotransferase) domain 1"/>
    <property type="match status" value="1"/>
</dbReference>
<dbReference type="SUPFAM" id="SSF56112">
    <property type="entry name" value="Protein kinase-like (PK-like)"/>
    <property type="match status" value="1"/>
</dbReference>
<organism evidence="7 8">
    <name type="scientific">Candidatus Cohnella colombiensis</name>
    <dbReference type="NCBI Taxonomy" id="3121368"/>
    <lineage>
        <taxon>Bacteria</taxon>
        <taxon>Bacillati</taxon>
        <taxon>Bacillota</taxon>
        <taxon>Bacilli</taxon>
        <taxon>Bacillales</taxon>
        <taxon>Paenibacillaceae</taxon>
        <taxon>Cohnella</taxon>
    </lineage>
</organism>
<dbReference type="PANTHER" id="PTHR43289:SF6">
    <property type="entry name" value="SERINE_THREONINE-PROTEIN KINASE NEKL-3"/>
    <property type="match status" value="1"/>
</dbReference>
<evidence type="ECO:0000256" key="3">
    <source>
        <dbReference type="ARBA" id="ARBA00022741"/>
    </source>
</evidence>
<evidence type="ECO:0000256" key="2">
    <source>
        <dbReference type="ARBA" id="ARBA00022679"/>
    </source>
</evidence>
<evidence type="ECO:0000256" key="5">
    <source>
        <dbReference type="ARBA" id="ARBA00022840"/>
    </source>
</evidence>
<dbReference type="EC" id="2.7.11.1" evidence="1"/>
<protein>
    <recommendedName>
        <fullName evidence="1">non-specific serine/threonine protein kinase</fullName>
        <ecNumber evidence="1">2.7.11.1</ecNumber>
    </recommendedName>
</protein>
<dbReference type="InterPro" id="IPR008271">
    <property type="entry name" value="Ser/Thr_kinase_AS"/>
</dbReference>
<dbReference type="CDD" id="cd14014">
    <property type="entry name" value="STKc_PknB_like"/>
    <property type="match status" value="1"/>
</dbReference>
<evidence type="ECO:0000313" key="8">
    <source>
        <dbReference type="Proteomes" id="UP001178662"/>
    </source>
</evidence>
<dbReference type="Gene3D" id="3.30.200.20">
    <property type="entry name" value="Phosphorylase Kinase, domain 1"/>
    <property type="match status" value="1"/>
</dbReference>
<dbReference type="Pfam" id="PF00069">
    <property type="entry name" value="Pkinase"/>
    <property type="match status" value="1"/>
</dbReference>
<dbReference type="PANTHER" id="PTHR43289">
    <property type="entry name" value="MITOGEN-ACTIVATED PROTEIN KINASE KINASE KINASE 20-RELATED"/>
    <property type="match status" value="1"/>
</dbReference>
<keyword evidence="4 7" id="KW-0418">Kinase</keyword>
<keyword evidence="3" id="KW-0547">Nucleotide-binding</keyword>
<name>A0AA95EYH3_9BACL</name>
<feature type="domain" description="Protein kinase" evidence="6">
    <location>
        <begin position="21"/>
        <end position="276"/>
    </location>
</feature>
<dbReference type="EMBL" id="CP119317">
    <property type="protein sequence ID" value="WEK55828.1"/>
    <property type="molecule type" value="Genomic_DNA"/>
</dbReference>
<dbReference type="AlphaFoldDB" id="A0AA95EYH3"/>
<dbReference type="InterPro" id="IPR011009">
    <property type="entry name" value="Kinase-like_dom_sf"/>
</dbReference>
<sequence length="537" mass="60233">MLDNLRNKEPLKPGHLYQGRYRIVSVLGKGGMGCVYMAEDTHLGGKLKALKLTKPMPGQRDAFLLEAKLMCRLEHPNLAAITDYYPPDESGYAGIVMTYVAGDTLAQRFVNFRSRLPFQTLLRYLIQLCDVLGYLHRCQPAIVYRDLKPANIMIDQHDQAILVDFGIARIFRSGNTSDTLQLGTPGFAAPEQLHNDQSDPRTDLYGLGALAYYLLSGGRFAIRHVGALEKVLQDDVPYRFIRLLEQLLSTDPQLRPQTANELYIQLSEMSSDDEFRQQLTHNATMMQSKASIQDESVTVIAIASAYPGAGASFVSLAVSALLNRRGIVHALVESPSTGPELYSLLDGARMMPSSSAYSDPTGQRSPTPRWAKGNAAYYPIHPEEQCNRALEDGFGRWIRRLGVPIVLLDVSSGWMHPACSSWLEKYVDRIWMIADCHPVKWSSHRQQACLTLQLTSKARNQTFQWIANRDQPFKQRKMWLSMFPDKPFASFPALSSANMLHSLWSGEGLPNDMTTTRQLDGVIEPLIAPLLHHFPQL</sequence>
<accession>A0AA95EYH3</accession>
<evidence type="ECO:0000256" key="4">
    <source>
        <dbReference type="ARBA" id="ARBA00022777"/>
    </source>
</evidence>
<dbReference type="SMART" id="SM00220">
    <property type="entry name" value="S_TKc"/>
    <property type="match status" value="1"/>
</dbReference>